<accession>A0AAE1HHE6</accession>
<dbReference type="PROSITE" id="PS50157">
    <property type="entry name" value="ZINC_FINGER_C2H2_2"/>
    <property type="match status" value="7"/>
</dbReference>
<feature type="domain" description="C2H2-type" evidence="17">
    <location>
        <begin position="603"/>
        <end position="630"/>
    </location>
</feature>
<evidence type="ECO:0000256" key="11">
    <source>
        <dbReference type="ARBA" id="ARBA00022843"/>
    </source>
</evidence>
<evidence type="ECO:0000256" key="2">
    <source>
        <dbReference type="ARBA" id="ARBA00006247"/>
    </source>
</evidence>
<keyword evidence="11" id="KW-0832">Ubl conjugation</keyword>
<dbReference type="InterPro" id="IPR002933">
    <property type="entry name" value="Peptidase_M20"/>
</dbReference>
<keyword evidence="5" id="KW-0645">Protease</keyword>
<dbReference type="SUPFAM" id="SSF53187">
    <property type="entry name" value="Zn-dependent exopeptidases"/>
    <property type="match status" value="1"/>
</dbReference>
<dbReference type="GO" id="GO:0005634">
    <property type="term" value="C:nucleus"/>
    <property type="evidence" value="ECO:0007669"/>
    <property type="project" value="UniProtKB-SubCell"/>
</dbReference>
<name>A0AAE1HHE6_9NEOP</name>
<keyword evidence="10" id="KW-0862">Zinc</keyword>
<dbReference type="AlphaFoldDB" id="A0AAE1HHE6"/>
<evidence type="ECO:0000256" key="5">
    <source>
        <dbReference type="ARBA" id="ARBA00022670"/>
    </source>
</evidence>
<feature type="domain" description="C2H2-type" evidence="17">
    <location>
        <begin position="687"/>
        <end position="714"/>
    </location>
</feature>
<dbReference type="PROSITE" id="PS00759">
    <property type="entry name" value="ARGE_DAPE_CPG2_2"/>
    <property type="match status" value="1"/>
</dbReference>
<dbReference type="PROSITE" id="PS00028">
    <property type="entry name" value="ZINC_FINGER_C2H2_1"/>
    <property type="match status" value="7"/>
</dbReference>
<evidence type="ECO:0000256" key="3">
    <source>
        <dbReference type="ARBA" id="ARBA00006991"/>
    </source>
</evidence>
<evidence type="ECO:0000313" key="18">
    <source>
        <dbReference type="EMBL" id="KAK3921327.1"/>
    </source>
</evidence>
<dbReference type="PANTHER" id="PTHR43270:SF4">
    <property type="entry name" value="CARNOSINE DIPEPTIDASE 2, ISOFORM A"/>
    <property type="match status" value="1"/>
</dbReference>
<feature type="domain" description="C2H2-type" evidence="17">
    <location>
        <begin position="631"/>
        <end position="658"/>
    </location>
</feature>
<evidence type="ECO:0000256" key="14">
    <source>
        <dbReference type="ARBA" id="ARBA00023163"/>
    </source>
</evidence>
<dbReference type="Proteomes" id="UP001219518">
    <property type="component" value="Unassembled WGS sequence"/>
</dbReference>
<evidence type="ECO:0000313" key="19">
    <source>
        <dbReference type="Proteomes" id="UP001219518"/>
    </source>
</evidence>
<feature type="domain" description="C2H2-type" evidence="17">
    <location>
        <begin position="659"/>
        <end position="686"/>
    </location>
</feature>
<comment type="subcellular location">
    <subcellularLocation>
        <location evidence="1">Nucleus</location>
    </subcellularLocation>
</comment>
<dbReference type="GO" id="GO:0008233">
    <property type="term" value="F:peptidase activity"/>
    <property type="evidence" value="ECO:0007669"/>
    <property type="project" value="UniProtKB-KW"/>
</dbReference>
<dbReference type="InterPro" id="IPR011650">
    <property type="entry name" value="Peptidase_M20_dimer"/>
</dbReference>
<feature type="domain" description="C2H2-type" evidence="17">
    <location>
        <begin position="715"/>
        <end position="742"/>
    </location>
</feature>
<dbReference type="FunFam" id="3.30.160.60:FF:000624">
    <property type="entry name" value="zinc finger protein 697"/>
    <property type="match status" value="1"/>
</dbReference>
<keyword evidence="8 16" id="KW-0863">Zinc-finger</keyword>
<evidence type="ECO:0000256" key="6">
    <source>
        <dbReference type="ARBA" id="ARBA00022723"/>
    </source>
</evidence>
<reference evidence="18" key="2">
    <citation type="journal article" date="2023" name="BMC Genomics">
        <title>Pest status, molecular evolution, and epigenetic factors derived from the genome assembly of Frankliniella fusca, a thysanopteran phytovirus vector.</title>
        <authorList>
            <person name="Catto M.A."/>
            <person name="Labadie P.E."/>
            <person name="Jacobson A.L."/>
            <person name="Kennedy G.G."/>
            <person name="Srinivasan R."/>
            <person name="Hunt B.G."/>
        </authorList>
    </citation>
    <scope>NUCLEOTIDE SEQUENCE</scope>
    <source>
        <strain evidence="18">PL_HMW_Pooled</strain>
    </source>
</reference>
<dbReference type="GO" id="GO:0003677">
    <property type="term" value="F:DNA binding"/>
    <property type="evidence" value="ECO:0007669"/>
    <property type="project" value="UniProtKB-KW"/>
</dbReference>
<dbReference type="SUPFAM" id="SSF57667">
    <property type="entry name" value="beta-beta-alpha zinc fingers"/>
    <property type="match status" value="4"/>
</dbReference>
<keyword evidence="7" id="KW-0677">Repeat</keyword>
<dbReference type="FunFam" id="3.30.160.60:FF:000446">
    <property type="entry name" value="Zinc finger protein"/>
    <property type="match status" value="1"/>
</dbReference>
<dbReference type="InterPro" id="IPR013087">
    <property type="entry name" value="Znf_C2H2_type"/>
</dbReference>
<evidence type="ECO:0000256" key="9">
    <source>
        <dbReference type="ARBA" id="ARBA00022801"/>
    </source>
</evidence>
<protein>
    <submittedName>
        <fullName evidence="18">Cytosolic non-specific dipeptidase</fullName>
    </submittedName>
</protein>
<dbReference type="EMBL" id="JAHWGI010001033">
    <property type="protein sequence ID" value="KAK3921327.1"/>
    <property type="molecule type" value="Genomic_DNA"/>
</dbReference>
<evidence type="ECO:0000256" key="13">
    <source>
        <dbReference type="ARBA" id="ARBA00023125"/>
    </source>
</evidence>
<keyword evidence="4" id="KW-1017">Isopeptide bond</keyword>
<evidence type="ECO:0000256" key="1">
    <source>
        <dbReference type="ARBA" id="ARBA00004123"/>
    </source>
</evidence>
<dbReference type="GO" id="GO:0000122">
    <property type="term" value="P:negative regulation of transcription by RNA polymerase II"/>
    <property type="evidence" value="ECO:0007669"/>
    <property type="project" value="UniProtKB-ARBA"/>
</dbReference>
<evidence type="ECO:0000256" key="15">
    <source>
        <dbReference type="ARBA" id="ARBA00023242"/>
    </source>
</evidence>
<dbReference type="GO" id="GO:0006508">
    <property type="term" value="P:proteolysis"/>
    <property type="evidence" value="ECO:0007669"/>
    <property type="project" value="UniProtKB-KW"/>
</dbReference>
<dbReference type="GO" id="GO:0045595">
    <property type="term" value="P:regulation of cell differentiation"/>
    <property type="evidence" value="ECO:0007669"/>
    <property type="project" value="UniProtKB-ARBA"/>
</dbReference>
<dbReference type="FunFam" id="3.30.160.60:FF:000912">
    <property type="entry name" value="Zinc finger protein 660"/>
    <property type="match status" value="1"/>
</dbReference>
<keyword evidence="9" id="KW-0378">Hydrolase</keyword>
<comment type="similarity">
    <text evidence="2">Belongs to the peptidase M20A family.</text>
</comment>
<dbReference type="InterPro" id="IPR036236">
    <property type="entry name" value="Znf_C2H2_sf"/>
</dbReference>
<evidence type="ECO:0000256" key="4">
    <source>
        <dbReference type="ARBA" id="ARBA00022499"/>
    </source>
</evidence>
<keyword evidence="15" id="KW-0539">Nucleus</keyword>
<dbReference type="CDD" id="cd05676">
    <property type="entry name" value="M20_dipept_like_CNDP"/>
    <property type="match status" value="1"/>
</dbReference>
<organism evidence="18 19">
    <name type="scientific">Frankliniella fusca</name>
    <dbReference type="NCBI Taxonomy" id="407009"/>
    <lineage>
        <taxon>Eukaryota</taxon>
        <taxon>Metazoa</taxon>
        <taxon>Ecdysozoa</taxon>
        <taxon>Arthropoda</taxon>
        <taxon>Hexapoda</taxon>
        <taxon>Insecta</taxon>
        <taxon>Pterygota</taxon>
        <taxon>Neoptera</taxon>
        <taxon>Paraneoptera</taxon>
        <taxon>Thysanoptera</taxon>
        <taxon>Terebrantia</taxon>
        <taxon>Thripoidea</taxon>
        <taxon>Thripidae</taxon>
        <taxon>Frankliniella</taxon>
    </lineage>
</organism>
<dbReference type="FunFam" id="3.30.160.60:FF:000100">
    <property type="entry name" value="Zinc finger 45-like"/>
    <property type="match status" value="1"/>
</dbReference>
<evidence type="ECO:0000256" key="10">
    <source>
        <dbReference type="ARBA" id="ARBA00022833"/>
    </source>
</evidence>
<dbReference type="SMART" id="SM00355">
    <property type="entry name" value="ZnF_C2H2"/>
    <property type="match status" value="8"/>
</dbReference>
<dbReference type="InterPro" id="IPR001261">
    <property type="entry name" value="ArgE/DapE_CS"/>
</dbReference>
<dbReference type="Pfam" id="PF00096">
    <property type="entry name" value="zf-C2H2"/>
    <property type="match status" value="7"/>
</dbReference>
<reference evidence="18" key="1">
    <citation type="submission" date="2021-07" db="EMBL/GenBank/DDBJ databases">
        <authorList>
            <person name="Catto M.A."/>
            <person name="Jacobson A."/>
            <person name="Kennedy G."/>
            <person name="Labadie P."/>
            <person name="Hunt B.G."/>
            <person name="Srinivasan R."/>
        </authorList>
    </citation>
    <scope>NUCLEOTIDE SEQUENCE</scope>
    <source>
        <strain evidence="18">PL_HMW_Pooled</strain>
        <tissue evidence="18">Head</tissue>
    </source>
</reference>
<dbReference type="GO" id="GO:0048598">
    <property type="term" value="P:embryonic morphogenesis"/>
    <property type="evidence" value="ECO:0007669"/>
    <property type="project" value="UniProtKB-ARBA"/>
</dbReference>
<evidence type="ECO:0000256" key="7">
    <source>
        <dbReference type="ARBA" id="ARBA00022737"/>
    </source>
</evidence>
<keyword evidence="12" id="KW-0805">Transcription regulation</keyword>
<comment type="similarity">
    <text evidence="3">Belongs to the krueppel C2H2-type zinc-finger protein family.</text>
</comment>
<evidence type="ECO:0000259" key="17">
    <source>
        <dbReference type="PROSITE" id="PS50157"/>
    </source>
</evidence>
<dbReference type="FunFam" id="3.30.160.60:FF:000321">
    <property type="entry name" value="myeloid zinc finger 1 isoform X1"/>
    <property type="match status" value="1"/>
</dbReference>
<feature type="domain" description="C2H2-type" evidence="17">
    <location>
        <begin position="743"/>
        <end position="770"/>
    </location>
</feature>
<dbReference type="Pfam" id="PF01546">
    <property type="entry name" value="Peptidase_M20"/>
    <property type="match status" value="1"/>
</dbReference>
<proteinExistence type="inferred from homology"/>
<dbReference type="Gene3D" id="3.30.160.60">
    <property type="entry name" value="Classic Zinc Finger"/>
    <property type="match status" value="7"/>
</dbReference>
<dbReference type="Gene3D" id="3.40.630.10">
    <property type="entry name" value="Zn peptidases"/>
    <property type="match status" value="1"/>
</dbReference>
<gene>
    <name evidence="18" type="ORF">KUF71_010542</name>
</gene>
<dbReference type="FunFam" id="3.30.160.60:FF:000417">
    <property type="entry name" value="Zinc finger protein"/>
    <property type="match status" value="1"/>
</dbReference>
<keyword evidence="6" id="KW-0479">Metal-binding</keyword>
<evidence type="ECO:0000256" key="16">
    <source>
        <dbReference type="PROSITE-ProRule" id="PRU00042"/>
    </source>
</evidence>
<keyword evidence="19" id="KW-1185">Reference proteome</keyword>
<comment type="caution">
    <text evidence="18">The sequence shown here is derived from an EMBL/GenBank/DDBJ whole genome shotgun (WGS) entry which is preliminary data.</text>
</comment>
<dbReference type="FunFam" id="3.30.160.60:FF:002343">
    <property type="entry name" value="Zinc finger protein 33A"/>
    <property type="match status" value="1"/>
</dbReference>
<dbReference type="Gene3D" id="3.30.70.360">
    <property type="match status" value="1"/>
</dbReference>
<dbReference type="PANTHER" id="PTHR43270">
    <property type="entry name" value="BETA-ALA-HIS DIPEPTIDASE"/>
    <property type="match status" value="1"/>
</dbReference>
<feature type="domain" description="C2H2-type" evidence="17">
    <location>
        <begin position="771"/>
        <end position="793"/>
    </location>
</feature>
<sequence>MPLPGQLQELFSYVDKHKEEYIKILEEAVAIQSVSADPEKRGETIRMVNWTAEKLKKLGAKLELCDIGNETLPDGKQIKLPPVILGSIGDDPSKKTVCIYGHLDVQPAAIEDGWDTEPFVLTRKDDKLYGRGSSDDKGPVLAFIHAIEALQKSKQGLPVNVKFVFEGMEESGSEGLDDLLNSRKAYFQDVDYVCISDNYWLGTTKPCITYGLRGLSYFGIEVECSSKDLHSGVYGGTVYEAMPDLIYMLHNLTDEKGEIMIPGIMDDVAPLAKGEEEIYNDIEFDVSAYHAEINASELRHKGDKTKLLMSRWRYPSLSVHGIQGAFSDPGAKTVIPRKVIGKFSIRLVPNQDPNKIDELVVKFLNEKWKKRGSPNKFKAYALHSGRPWTSDPSHPHYQAAIKATEHVYKVKPDLTREGGSIPVTLTLQEVSGKNVLLLPVGMGDDSPHSQNEKLNIRNYIEGNLPVTSHPPHMAYPVPHAQNSNGGPAFFMCPCGSATTVDPPGKHKVDCPARMLTLIRQNKEMEIGVREDRTSQPQDLGTNSAYFSMQTQAGSAPEVRTESNISHNVNETNGKPYVCNVCGKQCDSKGFRRHVLSHSQDRPHMCPECGDSFAQNSALQRHIMSHTGEKPFICGICGEGFKVNYHLKRHYMVHTGLRPYSCSDCGEKFSRNSHLKRHSMIHTGEKPFPCNQCGKKFLNSNHLKRHLMTHTGEKPYSCTECGEKFTRGSHLKRHLLSHSGEKPFKCDECNQMFVALESLKRHHLTHSGEKPYSCDVCGKRFMDSNHLKRHLTVHDVKPFIPSPEKVQSITEAPDIKPLIL</sequence>
<keyword evidence="13" id="KW-0238">DNA-binding</keyword>
<evidence type="ECO:0000256" key="8">
    <source>
        <dbReference type="ARBA" id="ARBA00022771"/>
    </source>
</evidence>
<dbReference type="Pfam" id="PF07687">
    <property type="entry name" value="M20_dimer"/>
    <property type="match status" value="1"/>
</dbReference>
<dbReference type="InterPro" id="IPR051458">
    <property type="entry name" value="Cyt/Met_Dipeptidase"/>
</dbReference>
<evidence type="ECO:0000256" key="12">
    <source>
        <dbReference type="ARBA" id="ARBA00023015"/>
    </source>
</evidence>
<keyword evidence="14" id="KW-0804">Transcription</keyword>
<dbReference type="GO" id="GO:0008270">
    <property type="term" value="F:zinc ion binding"/>
    <property type="evidence" value="ECO:0007669"/>
    <property type="project" value="UniProtKB-KW"/>
</dbReference>